<gene>
    <name evidence="1" type="ORF">BU25DRAFT_412249</name>
</gene>
<dbReference type="EMBL" id="MU006723">
    <property type="protein sequence ID" value="KAF2626012.1"/>
    <property type="molecule type" value="Genomic_DNA"/>
</dbReference>
<proteinExistence type="predicted"/>
<name>A0ACB6RWE0_9PLEO</name>
<evidence type="ECO:0000313" key="1">
    <source>
        <dbReference type="EMBL" id="KAF2626012.1"/>
    </source>
</evidence>
<reference evidence="1" key="1">
    <citation type="journal article" date="2020" name="Stud. Mycol.">
        <title>101 Dothideomycetes genomes: a test case for predicting lifestyles and emergence of pathogens.</title>
        <authorList>
            <person name="Haridas S."/>
            <person name="Albert R."/>
            <person name="Binder M."/>
            <person name="Bloem J."/>
            <person name="Labutti K."/>
            <person name="Salamov A."/>
            <person name="Andreopoulos B."/>
            <person name="Baker S."/>
            <person name="Barry K."/>
            <person name="Bills G."/>
            <person name="Bluhm B."/>
            <person name="Cannon C."/>
            <person name="Castanera R."/>
            <person name="Culley D."/>
            <person name="Daum C."/>
            <person name="Ezra D."/>
            <person name="Gonzalez J."/>
            <person name="Henrissat B."/>
            <person name="Kuo A."/>
            <person name="Liang C."/>
            <person name="Lipzen A."/>
            <person name="Lutzoni F."/>
            <person name="Magnuson J."/>
            <person name="Mondo S."/>
            <person name="Nolan M."/>
            <person name="Ohm R."/>
            <person name="Pangilinan J."/>
            <person name="Park H.-J."/>
            <person name="Ramirez L."/>
            <person name="Alfaro M."/>
            <person name="Sun H."/>
            <person name="Tritt A."/>
            <person name="Yoshinaga Y."/>
            <person name="Zwiers L.-H."/>
            <person name="Turgeon B."/>
            <person name="Goodwin S."/>
            <person name="Spatafora J."/>
            <person name="Crous P."/>
            <person name="Grigoriev I."/>
        </authorList>
    </citation>
    <scope>NUCLEOTIDE SEQUENCE</scope>
    <source>
        <strain evidence="1">CBS 525.71</strain>
    </source>
</reference>
<sequence>MPHIICVGAVYMDTILSIPHFPKEDEKLRATNLIRRRGGNTANTLEVISQLLPAHNFDSETSTYSTELSLLTVLPDQTSPDTQVVISSLPDVSTRLFQYRQGQQVAASSYIMQSAANLTRTIISANPLEEMTVEEFKGAIKPLITADIGKEDVWIHFEGRIPEVLLQCVTWLRQKYGYHGKVRVSVECEKPDRIGMKDVAALADVVFYSRIWAEAHSDTSTCAPPITASSFLNSQLPLTHPNATLICTWGSSGAEALRKTTNGPTLSASESGWRPSADQAGQPIDTVGAGDTFIAGMLYTLVEQPKWGIDERLAFANELAGRKVYRQGFSGLGEEIKGCERWGEKLAKRPQPG</sequence>
<accession>A0ACB6RWE0</accession>
<keyword evidence="2" id="KW-1185">Reference proteome</keyword>
<protein>
    <submittedName>
        <fullName evidence="1">Ketohexokinase-like protein</fullName>
    </submittedName>
</protein>
<comment type="caution">
    <text evidence="1">The sequence shown here is derived from an EMBL/GenBank/DDBJ whole genome shotgun (WGS) entry which is preliminary data.</text>
</comment>
<evidence type="ECO:0000313" key="2">
    <source>
        <dbReference type="Proteomes" id="UP000799754"/>
    </source>
</evidence>
<organism evidence="1 2">
    <name type="scientific">Macroventuria anomochaeta</name>
    <dbReference type="NCBI Taxonomy" id="301207"/>
    <lineage>
        <taxon>Eukaryota</taxon>
        <taxon>Fungi</taxon>
        <taxon>Dikarya</taxon>
        <taxon>Ascomycota</taxon>
        <taxon>Pezizomycotina</taxon>
        <taxon>Dothideomycetes</taxon>
        <taxon>Pleosporomycetidae</taxon>
        <taxon>Pleosporales</taxon>
        <taxon>Pleosporineae</taxon>
        <taxon>Didymellaceae</taxon>
        <taxon>Macroventuria</taxon>
    </lineage>
</organism>
<dbReference type="Proteomes" id="UP000799754">
    <property type="component" value="Unassembled WGS sequence"/>
</dbReference>